<gene>
    <name evidence="1" type="ORF">SK128_011446</name>
</gene>
<comment type="caution">
    <text evidence="1">The sequence shown here is derived from an EMBL/GenBank/DDBJ whole genome shotgun (WGS) entry which is preliminary data.</text>
</comment>
<evidence type="ECO:0000313" key="2">
    <source>
        <dbReference type="Proteomes" id="UP001381693"/>
    </source>
</evidence>
<accession>A0AAN8XWC2</accession>
<keyword evidence="2" id="KW-1185">Reference proteome</keyword>
<name>A0AAN8XWC2_HALRR</name>
<dbReference type="Proteomes" id="UP001381693">
    <property type="component" value="Unassembled WGS sequence"/>
</dbReference>
<protein>
    <submittedName>
        <fullName evidence="1">Uncharacterized protein</fullName>
    </submittedName>
</protein>
<reference evidence="1 2" key="1">
    <citation type="submission" date="2023-11" db="EMBL/GenBank/DDBJ databases">
        <title>Halocaridina rubra genome assembly.</title>
        <authorList>
            <person name="Smith C."/>
        </authorList>
    </citation>
    <scope>NUCLEOTIDE SEQUENCE [LARGE SCALE GENOMIC DNA]</scope>
    <source>
        <strain evidence="1">EP-1</strain>
        <tissue evidence="1">Whole</tissue>
    </source>
</reference>
<dbReference type="AlphaFoldDB" id="A0AAN8XWC2"/>
<feature type="non-terminal residue" evidence="1">
    <location>
        <position position="1"/>
    </location>
</feature>
<proteinExistence type="predicted"/>
<dbReference type="EMBL" id="JAXCGZ010000670">
    <property type="protein sequence ID" value="KAK7085684.1"/>
    <property type="molecule type" value="Genomic_DNA"/>
</dbReference>
<evidence type="ECO:0000313" key="1">
    <source>
        <dbReference type="EMBL" id="KAK7085684.1"/>
    </source>
</evidence>
<organism evidence="1 2">
    <name type="scientific">Halocaridina rubra</name>
    <name type="common">Hawaiian red shrimp</name>
    <dbReference type="NCBI Taxonomy" id="373956"/>
    <lineage>
        <taxon>Eukaryota</taxon>
        <taxon>Metazoa</taxon>
        <taxon>Ecdysozoa</taxon>
        <taxon>Arthropoda</taxon>
        <taxon>Crustacea</taxon>
        <taxon>Multicrustacea</taxon>
        <taxon>Malacostraca</taxon>
        <taxon>Eumalacostraca</taxon>
        <taxon>Eucarida</taxon>
        <taxon>Decapoda</taxon>
        <taxon>Pleocyemata</taxon>
        <taxon>Caridea</taxon>
        <taxon>Atyoidea</taxon>
        <taxon>Atyidae</taxon>
        <taxon>Halocaridina</taxon>
    </lineage>
</organism>
<sequence>VSSECSIGTVSTPVSAGGGVFTIPTHIPPPPQYCSTSCNDLSPTQHAVNHGSPTPPQNTLPQVSIAVGHHGIHHAPTASTLQLQSSSPHQYSLRRTSSVDHCKTTTSSTITHPCVGCSMPSEWPLQHVSQFNFSKQAPLQAHIGIAYDVPTDVSYQEQPCDVGGGCSIISYNNASQYVQPHLEAGIIAESSPGLSKDVPTSDSSFSRAHYSGGSHINISSAAPHSAAASNVMKPKLSLIAEKGMGDTLSESIVTHFSPKGKAKHVTWTGGSVQGEESAV</sequence>